<feature type="compositionally biased region" description="Basic and acidic residues" evidence="1">
    <location>
        <begin position="712"/>
        <end position="727"/>
    </location>
</feature>
<feature type="region of interest" description="Disordered" evidence="1">
    <location>
        <begin position="646"/>
        <end position="665"/>
    </location>
</feature>
<feature type="compositionally biased region" description="Polar residues" evidence="1">
    <location>
        <begin position="859"/>
        <end position="869"/>
    </location>
</feature>
<sequence>MESNSRNSDRFCVVHFLKLPSRDVDDCVCVPLAWVMFQRSTDPKCVVAYPNNETLIKTRERAKRMETYDDKWRLYLAEIKYRTNTYEDGELWITTRRTDGPSVPENSRINGKNQTIRGKKILCATSPSGEPRSGNRNDSSKSTEDKPQLTVKLDESLRKQLLNMMNKRPASAEPKQHLDMKQQKPMKIAGAKAKCGLIPNANPQPGSSRIKQSTPRNDQLMKSAQPKETSAGTKGKESHEQSTKSINQKIFKRSKQEPSMPILNEYEPTKAINIERQDQSQHDKHPSRTNSNIQNHLTSNMTPASTTAPKPPAIVEQNPQPNQHNNQKHPQDSGNSSSNFQPRITDVRSMATTSNNQEPRAGDGSNNGSSSAQHTPDTISARLQDIIRKAPFCVPSQPPIKKKMRLENITRNVAVQNRSTLMDETKSLSEPPAREPPVTRIQNRLLVDYQEIQHVPRINIERPHSVTAVDPRVVHQTLQQHMQQATRGQNLPQRSSGSPSVDQRINATQHQPNRPNSPTIRMRIPSLDRYPEGKQNRIIGGPELSDQAQLKLIQQESRRPPGNPRPAGALPIPTVERPNASRKGILRKAPSPVLSEVPKSIIETLLTTSNDYLSNEQRLKVLMNDSYKQLRIAGLENVIRNISAAQSRDTLSSRMPTGSPDQQPRMEPYVYEDMAQKSRMQKQLVDQPNAMNLNSQDDIVRSTAAGESSSRGVDRECHTDRYMKEKPVSPANGTNSDSGCDTDQEAAFGHEMLTDETVNEAAQNGSSRRALEQQMLDQFATIITQMGSTLNHTANMFNHLRDSMMETAKTYQTLLSNIEKFNAMDSSASHASSSLNVRQEVPLVAQGIPAALFERGNRDNGNQPSNNAVNEPPEINHNNRWRFVLPPEYDSEDTKWTLKYREYRHGLVELLPRSGIYVSHAELRHSKEESNNCQSLAQRLLVEVFNLTALSVCLSMTEKAQIGYKMRPDARPDLDDHGCLVLLNFILECGLERGWNTDLLPIFQGLDNKVKELRYKLGVISKRSSASKSVDAFLRYRCRKKSKKVFFCNNSRIFRLINFFVLNFLWSSKNYIDRRQPRENRLINSKVIAV</sequence>
<feature type="compositionally biased region" description="Basic and acidic residues" evidence="1">
    <location>
        <begin position="277"/>
        <end position="286"/>
    </location>
</feature>
<evidence type="ECO:0000259" key="2">
    <source>
        <dbReference type="PROSITE" id="PS51457"/>
    </source>
</evidence>
<feature type="compositionally biased region" description="Polar residues" evidence="1">
    <location>
        <begin position="288"/>
        <end position="301"/>
    </location>
</feature>
<feature type="compositionally biased region" description="Polar residues" evidence="1">
    <location>
        <begin position="686"/>
        <end position="697"/>
    </location>
</feature>
<feature type="region of interest" description="Disordered" evidence="1">
    <location>
        <begin position="555"/>
        <end position="576"/>
    </location>
</feature>
<feature type="compositionally biased region" description="Polar residues" evidence="1">
    <location>
        <begin position="731"/>
        <end position="741"/>
    </location>
</feature>
<feature type="compositionally biased region" description="Polar residues" evidence="1">
    <location>
        <begin position="201"/>
        <end position="232"/>
    </location>
</feature>
<feature type="compositionally biased region" description="Polar residues" evidence="1">
    <location>
        <begin position="646"/>
        <end position="662"/>
    </location>
</feature>
<feature type="domain" description="BEN" evidence="2">
    <location>
        <begin position="913"/>
        <end position="1045"/>
    </location>
</feature>
<dbReference type="GO" id="GO:0003677">
    <property type="term" value="F:DNA binding"/>
    <property type="evidence" value="ECO:0007669"/>
    <property type="project" value="InterPro"/>
</dbReference>
<name>A0A821TE91_9NEOP</name>
<feature type="region of interest" description="Disordered" evidence="1">
    <location>
        <begin position="479"/>
        <end position="522"/>
    </location>
</feature>
<accession>A0A821TE91</accession>
<proteinExistence type="predicted"/>
<feature type="region of interest" description="Disordered" evidence="1">
    <location>
        <begin position="98"/>
        <end position="151"/>
    </location>
</feature>
<feature type="compositionally biased region" description="Basic and acidic residues" evidence="1">
    <location>
        <begin position="133"/>
        <end position="151"/>
    </location>
</feature>
<reference evidence="3" key="1">
    <citation type="submission" date="2021-02" db="EMBL/GenBank/DDBJ databases">
        <authorList>
            <person name="Steward A R."/>
        </authorList>
    </citation>
    <scope>NUCLEOTIDE SEQUENCE</scope>
</reference>
<feature type="compositionally biased region" description="Polar residues" evidence="1">
    <location>
        <begin position="479"/>
        <end position="519"/>
    </location>
</feature>
<feature type="compositionally biased region" description="Polar residues" evidence="1">
    <location>
        <begin position="104"/>
        <end position="116"/>
    </location>
</feature>
<dbReference type="OrthoDB" id="10071220at2759"/>
<dbReference type="InterPro" id="IPR018379">
    <property type="entry name" value="BEN_domain"/>
</dbReference>
<feature type="compositionally biased region" description="Polar residues" evidence="1">
    <location>
        <begin position="332"/>
        <end position="342"/>
    </location>
</feature>
<feature type="region of interest" description="Disordered" evidence="1">
    <location>
        <begin position="854"/>
        <end position="874"/>
    </location>
</feature>
<feature type="region of interest" description="Disordered" evidence="1">
    <location>
        <begin position="196"/>
        <end position="262"/>
    </location>
</feature>
<organism evidence="3 4">
    <name type="scientific">Pieris macdunnoughi</name>
    <dbReference type="NCBI Taxonomy" id="345717"/>
    <lineage>
        <taxon>Eukaryota</taxon>
        <taxon>Metazoa</taxon>
        <taxon>Ecdysozoa</taxon>
        <taxon>Arthropoda</taxon>
        <taxon>Hexapoda</taxon>
        <taxon>Insecta</taxon>
        <taxon>Pterygota</taxon>
        <taxon>Neoptera</taxon>
        <taxon>Endopterygota</taxon>
        <taxon>Lepidoptera</taxon>
        <taxon>Glossata</taxon>
        <taxon>Ditrysia</taxon>
        <taxon>Papilionoidea</taxon>
        <taxon>Pieridae</taxon>
        <taxon>Pierinae</taxon>
        <taxon>Pieris</taxon>
    </lineage>
</organism>
<feature type="region of interest" description="Disordered" evidence="1">
    <location>
        <begin position="686"/>
        <end position="743"/>
    </location>
</feature>
<evidence type="ECO:0000256" key="1">
    <source>
        <dbReference type="SAM" id="MobiDB-lite"/>
    </source>
</evidence>
<comment type="caution">
    <text evidence="3">The sequence shown here is derived from an EMBL/GenBank/DDBJ whole genome shotgun (WGS) entry which is preliminary data.</text>
</comment>
<dbReference type="PROSITE" id="PS51457">
    <property type="entry name" value="BEN"/>
    <property type="match status" value="1"/>
</dbReference>
<evidence type="ECO:0000313" key="3">
    <source>
        <dbReference type="EMBL" id="CAF4868961.1"/>
    </source>
</evidence>
<gene>
    <name evidence="3" type="ORF">PMACD_LOCUS8587</name>
</gene>
<dbReference type="EMBL" id="CAJOBZ010000022">
    <property type="protein sequence ID" value="CAF4868961.1"/>
    <property type="molecule type" value="Genomic_DNA"/>
</dbReference>
<feature type="region of interest" description="Disordered" evidence="1">
    <location>
        <begin position="277"/>
        <end position="375"/>
    </location>
</feature>
<keyword evidence="4" id="KW-1185">Reference proteome</keyword>
<evidence type="ECO:0000313" key="4">
    <source>
        <dbReference type="Proteomes" id="UP000663880"/>
    </source>
</evidence>
<dbReference type="Proteomes" id="UP000663880">
    <property type="component" value="Unassembled WGS sequence"/>
</dbReference>
<dbReference type="AlphaFoldDB" id="A0A821TE91"/>
<protein>
    <recommendedName>
        <fullName evidence="2">BEN domain-containing protein</fullName>
    </recommendedName>
</protein>